<dbReference type="STRING" id="512763.DC20_20295"/>
<reference evidence="9 10" key="1">
    <citation type="submission" date="2015-08" db="EMBL/GenBank/DDBJ databases">
        <title>Complete genome sequence of Rufibacter tibetensis strain 1351t, a radiation-resistant bacterium from tibet plateau.</title>
        <authorList>
            <person name="Dai J."/>
        </authorList>
    </citation>
    <scope>NUCLEOTIDE SEQUENCE [LARGE SCALE GENOMIC DNA]</scope>
    <source>
        <strain evidence="9 10">1351</strain>
    </source>
</reference>
<keyword evidence="6 7" id="KW-0472">Membrane</keyword>
<dbReference type="OrthoDB" id="9783218at2"/>
<dbReference type="PANTHER" id="PTHR43386:SF1">
    <property type="entry name" value="D,D-DIPEPTIDE TRANSPORT SYSTEM PERMEASE PROTEIN DDPC-RELATED"/>
    <property type="match status" value="1"/>
</dbReference>
<feature type="domain" description="ABC transmembrane type-1" evidence="8">
    <location>
        <begin position="151"/>
        <end position="336"/>
    </location>
</feature>
<organism evidence="9 10">
    <name type="scientific">Rufibacter tibetensis</name>
    <dbReference type="NCBI Taxonomy" id="512763"/>
    <lineage>
        <taxon>Bacteria</taxon>
        <taxon>Pseudomonadati</taxon>
        <taxon>Bacteroidota</taxon>
        <taxon>Cytophagia</taxon>
        <taxon>Cytophagales</taxon>
        <taxon>Hymenobacteraceae</taxon>
        <taxon>Rufibacter</taxon>
    </lineage>
</organism>
<dbReference type="KEGG" id="rti:DC20_20295"/>
<dbReference type="AlphaFoldDB" id="A0A0P0CZH5"/>
<dbReference type="PATRIC" id="fig|512763.3.peg.4453"/>
<evidence type="ECO:0000256" key="3">
    <source>
        <dbReference type="ARBA" id="ARBA00022475"/>
    </source>
</evidence>
<evidence type="ECO:0000256" key="1">
    <source>
        <dbReference type="ARBA" id="ARBA00004651"/>
    </source>
</evidence>
<dbReference type="InterPro" id="IPR050366">
    <property type="entry name" value="BP-dependent_transpt_permease"/>
</dbReference>
<evidence type="ECO:0000256" key="4">
    <source>
        <dbReference type="ARBA" id="ARBA00022692"/>
    </source>
</evidence>
<keyword evidence="3" id="KW-1003">Cell membrane</keyword>
<proteinExistence type="inferred from homology"/>
<keyword evidence="10" id="KW-1185">Reference proteome</keyword>
<protein>
    <recommendedName>
        <fullName evidence="8">ABC transmembrane type-1 domain-containing protein</fullName>
    </recommendedName>
</protein>
<accession>A0A0P0CZH5</accession>
<feature type="transmembrane region" description="Helical" evidence="7">
    <location>
        <begin position="145"/>
        <end position="163"/>
    </location>
</feature>
<dbReference type="GO" id="GO:0005886">
    <property type="term" value="C:plasma membrane"/>
    <property type="evidence" value="ECO:0007669"/>
    <property type="project" value="UniProtKB-SubCell"/>
</dbReference>
<dbReference type="Proteomes" id="UP000061382">
    <property type="component" value="Chromosome"/>
</dbReference>
<feature type="transmembrane region" description="Helical" evidence="7">
    <location>
        <begin position="197"/>
        <end position="225"/>
    </location>
</feature>
<evidence type="ECO:0000259" key="8">
    <source>
        <dbReference type="PROSITE" id="PS50928"/>
    </source>
</evidence>
<keyword evidence="2 7" id="KW-0813">Transport</keyword>
<dbReference type="RefSeq" id="WP_062545522.1">
    <property type="nucleotide sequence ID" value="NZ_CP012643.1"/>
</dbReference>
<evidence type="ECO:0000313" key="10">
    <source>
        <dbReference type="Proteomes" id="UP000061382"/>
    </source>
</evidence>
<evidence type="ECO:0000256" key="7">
    <source>
        <dbReference type="RuleBase" id="RU363032"/>
    </source>
</evidence>
<dbReference type="CDD" id="cd06261">
    <property type="entry name" value="TM_PBP2"/>
    <property type="match status" value="1"/>
</dbReference>
<keyword evidence="4 7" id="KW-0812">Transmembrane</keyword>
<feature type="transmembrane region" description="Helical" evidence="7">
    <location>
        <begin position="269"/>
        <end position="294"/>
    </location>
</feature>
<keyword evidence="5 7" id="KW-1133">Transmembrane helix</keyword>
<dbReference type="PANTHER" id="PTHR43386">
    <property type="entry name" value="OLIGOPEPTIDE TRANSPORT SYSTEM PERMEASE PROTEIN APPC"/>
    <property type="match status" value="1"/>
</dbReference>
<dbReference type="InterPro" id="IPR035906">
    <property type="entry name" value="MetI-like_sf"/>
</dbReference>
<evidence type="ECO:0000313" key="9">
    <source>
        <dbReference type="EMBL" id="ALJ00899.1"/>
    </source>
</evidence>
<dbReference type="GO" id="GO:0055085">
    <property type="term" value="P:transmembrane transport"/>
    <property type="evidence" value="ECO:0007669"/>
    <property type="project" value="InterPro"/>
</dbReference>
<feature type="transmembrane region" description="Helical" evidence="7">
    <location>
        <begin position="117"/>
        <end position="138"/>
    </location>
</feature>
<dbReference type="SUPFAM" id="SSF161098">
    <property type="entry name" value="MetI-like"/>
    <property type="match status" value="1"/>
</dbReference>
<comment type="subcellular location">
    <subcellularLocation>
        <location evidence="1 7">Cell membrane</location>
        <topology evidence="1 7">Multi-pass membrane protein</topology>
    </subcellularLocation>
</comment>
<dbReference type="PROSITE" id="PS50928">
    <property type="entry name" value="ABC_TM1"/>
    <property type="match status" value="1"/>
</dbReference>
<evidence type="ECO:0000256" key="5">
    <source>
        <dbReference type="ARBA" id="ARBA00022989"/>
    </source>
</evidence>
<dbReference type="InterPro" id="IPR000515">
    <property type="entry name" value="MetI-like"/>
</dbReference>
<dbReference type="EMBL" id="CP012643">
    <property type="protein sequence ID" value="ALJ00899.1"/>
    <property type="molecule type" value="Genomic_DNA"/>
</dbReference>
<name>A0A0P0CZH5_9BACT</name>
<evidence type="ECO:0000256" key="6">
    <source>
        <dbReference type="ARBA" id="ARBA00023136"/>
    </source>
</evidence>
<feature type="transmembrane region" description="Helical" evidence="7">
    <location>
        <begin position="80"/>
        <end position="105"/>
    </location>
</feature>
<feature type="transmembrane region" description="Helical" evidence="7">
    <location>
        <begin position="18"/>
        <end position="37"/>
    </location>
</feature>
<sequence length="350" mass="39087">MNLASTWRSLSIIEKFSLIWFLLFSASALIAHVLTILGKEPVAYPEQSFLAPFESYDHLLGTDHLGRDLLFYLLLSCRSAWLLAIPPLVIATAFGILTGTSAAILGNTGLKISSFKLIILSFSLLLFFILHEPLVKLVDMWGKGYLKYFIYSGTFLLLALIAMNKLPLYIPLKKNLIVPVDEALQKIINVWSTLPKLLLLLVLSAFTPFSIYSLMGWICVTYWVLPARITRASVLQLREETYYETTKALGTPFQKVFIQFIWPSIKGPILTNFCFAASGLLGIGSTLAYLGIGIPPDVPSWGKLLANSRYSIDAWWTFVFPALLLLLSILSLQSIGNRFSSKANYESVTK</sequence>
<comment type="similarity">
    <text evidence="7">Belongs to the binding-protein-dependent transport system permease family.</text>
</comment>
<evidence type="ECO:0000256" key="2">
    <source>
        <dbReference type="ARBA" id="ARBA00022448"/>
    </source>
</evidence>
<dbReference type="Pfam" id="PF00528">
    <property type="entry name" value="BPD_transp_1"/>
    <property type="match status" value="1"/>
</dbReference>
<feature type="transmembrane region" description="Helical" evidence="7">
    <location>
        <begin position="314"/>
        <end position="332"/>
    </location>
</feature>
<dbReference type="Gene3D" id="1.10.3720.10">
    <property type="entry name" value="MetI-like"/>
    <property type="match status" value="1"/>
</dbReference>
<gene>
    <name evidence="9" type="ORF">DC20_20295</name>
</gene>